<gene>
    <name evidence="2" type="ORF">PXEA_LOCUS8286</name>
</gene>
<feature type="chain" id="PRO_5018620974" description="Secreted protein" evidence="1">
    <location>
        <begin position="30"/>
        <end position="86"/>
    </location>
</feature>
<name>A0A3S5B6Y5_9PLAT</name>
<dbReference type="AlphaFoldDB" id="A0A3S5B6Y5"/>
<evidence type="ECO:0000313" key="3">
    <source>
        <dbReference type="Proteomes" id="UP000784294"/>
    </source>
</evidence>
<dbReference type="Proteomes" id="UP000784294">
    <property type="component" value="Unassembled WGS sequence"/>
</dbReference>
<sequence length="86" mass="9777">MGEAFADGWSKYMNLFLLCLTHQLARITATKEAVCTVCHCSSTPHTSDAIFTLKTVSQRFVVERKFADFLYVFSKPAAYRQYKASQ</sequence>
<dbReference type="EMBL" id="CAAALY010022536">
    <property type="protein sequence ID" value="VEL14846.1"/>
    <property type="molecule type" value="Genomic_DNA"/>
</dbReference>
<comment type="caution">
    <text evidence="2">The sequence shown here is derived from an EMBL/GenBank/DDBJ whole genome shotgun (WGS) entry which is preliminary data.</text>
</comment>
<reference evidence="2" key="1">
    <citation type="submission" date="2018-11" db="EMBL/GenBank/DDBJ databases">
        <authorList>
            <consortium name="Pathogen Informatics"/>
        </authorList>
    </citation>
    <scope>NUCLEOTIDE SEQUENCE</scope>
</reference>
<feature type="signal peptide" evidence="1">
    <location>
        <begin position="1"/>
        <end position="29"/>
    </location>
</feature>
<keyword evidence="3" id="KW-1185">Reference proteome</keyword>
<accession>A0A3S5B6Y5</accession>
<keyword evidence="1" id="KW-0732">Signal</keyword>
<evidence type="ECO:0000256" key="1">
    <source>
        <dbReference type="SAM" id="SignalP"/>
    </source>
</evidence>
<organism evidence="2 3">
    <name type="scientific">Protopolystoma xenopodis</name>
    <dbReference type="NCBI Taxonomy" id="117903"/>
    <lineage>
        <taxon>Eukaryota</taxon>
        <taxon>Metazoa</taxon>
        <taxon>Spiralia</taxon>
        <taxon>Lophotrochozoa</taxon>
        <taxon>Platyhelminthes</taxon>
        <taxon>Monogenea</taxon>
        <taxon>Polyopisthocotylea</taxon>
        <taxon>Polystomatidea</taxon>
        <taxon>Polystomatidae</taxon>
        <taxon>Protopolystoma</taxon>
    </lineage>
</organism>
<proteinExistence type="predicted"/>
<protein>
    <recommendedName>
        <fullName evidence="4">Secreted protein</fullName>
    </recommendedName>
</protein>
<evidence type="ECO:0000313" key="2">
    <source>
        <dbReference type="EMBL" id="VEL14846.1"/>
    </source>
</evidence>
<evidence type="ECO:0008006" key="4">
    <source>
        <dbReference type="Google" id="ProtNLM"/>
    </source>
</evidence>